<comment type="caution">
    <text evidence="7">The sequence shown here is derived from an EMBL/GenBank/DDBJ whole genome shotgun (WGS) entry which is preliminary data.</text>
</comment>
<keyword evidence="2 4" id="KW-0479">Metal-binding</keyword>
<accession>A0A0H2LVW4</accession>
<dbReference type="NCBIfam" id="TIGR04494">
    <property type="entry name" value="c550_PedF"/>
    <property type="match status" value="1"/>
</dbReference>
<feature type="signal peptide" evidence="5">
    <location>
        <begin position="1"/>
        <end position="41"/>
    </location>
</feature>
<dbReference type="Pfam" id="PF13442">
    <property type="entry name" value="Cytochrome_CBB3"/>
    <property type="match status" value="1"/>
</dbReference>
<feature type="domain" description="Cytochrome c" evidence="6">
    <location>
        <begin position="73"/>
        <end position="169"/>
    </location>
</feature>
<dbReference type="AlphaFoldDB" id="A0A0H2LVW4"/>
<feature type="chain" id="PRO_5002596304" evidence="5">
    <location>
        <begin position="42"/>
        <end position="173"/>
    </location>
</feature>
<evidence type="ECO:0000256" key="4">
    <source>
        <dbReference type="PROSITE-ProRule" id="PRU00433"/>
    </source>
</evidence>
<dbReference type="RefSeq" id="WP_047787310.1">
    <property type="nucleotide sequence ID" value="NZ_JZWI01000047.1"/>
</dbReference>
<dbReference type="GO" id="GO:0020037">
    <property type="term" value="F:heme binding"/>
    <property type="evidence" value="ECO:0007669"/>
    <property type="project" value="InterPro"/>
</dbReference>
<dbReference type="PROSITE" id="PS51007">
    <property type="entry name" value="CYTC"/>
    <property type="match status" value="1"/>
</dbReference>
<dbReference type="GO" id="GO:0046872">
    <property type="term" value="F:metal ion binding"/>
    <property type="evidence" value="ECO:0007669"/>
    <property type="project" value="UniProtKB-KW"/>
</dbReference>
<keyword evidence="5" id="KW-0732">Signal</keyword>
<evidence type="ECO:0000313" key="8">
    <source>
        <dbReference type="Proteomes" id="UP000035170"/>
    </source>
</evidence>
<dbReference type="EC" id="1.1.9.1" evidence="7"/>
<dbReference type="Gene3D" id="1.10.760.10">
    <property type="entry name" value="Cytochrome c-like domain"/>
    <property type="match status" value="1"/>
</dbReference>
<evidence type="ECO:0000256" key="5">
    <source>
        <dbReference type="SAM" id="SignalP"/>
    </source>
</evidence>
<keyword evidence="3 4" id="KW-0408">Iron</keyword>
<keyword evidence="7" id="KW-0560">Oxidoreductase</keyword>
<evidence type="ECO:0000256" key="1">
    <source>
        <dbReference type="ARBA" id="ARBA00022617"/>
    </source>
</evidence>
<dbReference type="InterPro" id="IPR030991">
    <property type="entry name" value="c550_proteobact"/>
</dbReference>
<dbReference type="Proteomes" id="UP000035170">
    <property type="component" value="Unassembled WGS sequence"/>
</dbReference>
<sequence>MMNPEPRTLQPLARPPRLRKAAGAVLAAAVLSLAVSGAAWAHGDVTPQAVDTSSLPKLGEQWRAENPFRGNGGAVTIGTSAYNQNCARCHGIDAISGGIAPDLRKLDNDCVSVKDAARKAACVKEIDDFFLTTVRRGRTRNGAVYMPPFEGTMNQEAIWAIKSYLETRRDKPM</sequence>
<dbReference type="PATRIC" id="fig|34073.19.peg.6385"/>
<dbReference type="GO" id="GO:0016491">
    <property type="term" value="F:oxidoreductase activity"/>
    <property type="evidence" value="ECO:0007669"/>
    <property type="project" value="UniProtKB-KW"/>
</dbReference>
<dbReference type="InterPro" id="IPR036909">
    <property type="entry name" value="Cyt_c-like_dom_sf"/>
</dbReference>
<dbReference type="SUPFAM" id="SSF46626">
    <property type="entry name" value="Cytochrome c"/>
    <property type="match status" value="1"/>
</dbReference>
<evidence type="ECO:0000313" key="7">
    <source>
        <dbReference type="EMBL" id="KLN52652.1"/>
    </source>
</evidence>
<reference evidence="7 8" key="1">
    <citation type="submission" date="2015-03" db="EMBL/GenBank/DDBJ databases">
        <title>Genome sequence of Variovorax paradoxus TBEA6.</title>
        <authorList>
            <person name="Poehlein A."/>
            <person name="Schuldes J."/>
            <person name="Wuebbeler J.H."/>
            <person name="Hiessl S."/>
            <person name="Steinbuechel A."/>
            <person name="Daniel R."/>
        </authorList>
    </citation>
    <scope>NUCLEOTIDE SEQUENCE [LARGE SCALE GENOMIC DNA]</scope>
    <source>
        <strain evidence="7 8">TBEA6</strain>
    </source>
</reference>
<keyword evidence="1 4" id="KW-0349">Heme</keyword>
<name>A0A0H2LVW4_VARPD</name>
<dbReference type="InterPro" id="IPR009056">
    <property type="entry name" value="Cyt_c-like_dom"/>
</dbReference>
<organism evidence="7 8">
    <name type="scientific">Variovorax paradoxus</name>
    <dbReference type="NCBI Taxonomy" id="34073"/>
    <lineage>
        <taxon>Bacteria</taxon>
        <taxon>Pseudomonadati</taxon>
        <taxon>Pseudomonadota</taxon>
        <taxon>Betaproteobacteria</taxon>
        <taxon>Burkholderiales</taxon>
        <taxon>Comamonadaceae</taxon>
        <taxon>Variovorax</taxon>
    </lineage>
</organism>
<protein>
    <submittedName>
        <fullName evidence="7">Quinohemoprotein alcohol dehydrogenase ADH-IIG</fullName>
        <ecNumber evidence="7">1.1.9.1</ecNumber>
    </submittedName>
</protein>
<evidence type="ECO:0000256" key="3">
    <source>
        <dbReference type="ARBA" id="ARBA00023004"/>
    </source>
</evidence>
<gene>
    <name evidence="7" type="primary">qgdA</name>
    <name evidence="7" type="ORF">VPARA_62100</name>
</gene>
<evidence type="ECO:0000259" key="6">
    <source>
        <dbReference type="PROSITE" id="PS51007"/>
    </source>
</evidence>
<keyword evidence="8" id="KW-1185">Reference proteome</keyword>
<proteinExistence type="predicted"/>
<dbReference type="EMBL" id="JZWI01000047">
    <property type="protein sequence ID" value="KLN52652.1"/>
    <property type="molecule type" value="Genomic_DNA"/>
</dbReference>
<dbReference type="GO" id="GO:0009055">
    <property type="term" value="F:electron transfer activity"/>
    <property type="evidence" value="ECO:0007669"/>
    <property type="project" value="InterPro"/>
</dbReference>
<evidence type="ECO:0000256" key="2">
    <source>
        <dbReference type="ARBA" id="ARBA00022723"/>
    </source>
</evidence>